<comment type="subcellular location">
    <subcellularLocation>
        <location evidence="1">Virion</location>
    </subcellularLocation>
</comment>
<dbReference type="PROSITE" id="PS51688">
    <property type="entry name" value="ICA"/>
    <property type="match status" value="1"/>
</dbReference>
<accession>A0A6J5NST4</accession>
<name>A0A6J5NST4_9CAUD</name>
<keyword evidence="2" id="KW-1227">Viral tail protein</keyword>
<dbReference type="GO" id="GO:0098015">
    <property type="term" value="C:virus tail"/>
    <property type="evidence" value="ECO:0007669"/>
    <property type="project" value="UniProtKB-KW"/>
</dbReference>
<evidence type="ECO:0000313" key="4">
    <source>
        <dbReference type="EMBL" id="CAB4162830.1"/>
    </source>
</evidence>
<evidence type="ECO:0000256" key="2">
    <source>
        <dbReference type="ARBA" id="ARBA00022732"/>
    </source>
</evidence>
<feature type="domain" description="Peptidase S74" evidence="3">
    <location>
        <begin position="266"/>
        <end position="362"/>
    </location>
</feature>
<evidence type="ECO:0000259" key="3">
    <source>
        <dbReference type="PROSITE" id="PS51688"/>
    </source>
</evidence>
<protein>
    <submittedName>
        <fullName evidence="4">Intramolecular chaperone auto-processing domain containing protein</fullName>
    </submittedName>
</protein>
<organism evidence="4">
    <name type="scientific">uncultured Caudovirales phage</name>
    <dbReference type="NCBI Taxonomy" id="2100421"/>
    <lineage>
        <taxon>Viruses</taxon>
        <taxon>Duplodnaviria</taxon>
        <taxon>Heunggongvirae</taxon>
        <taxon>Uroviricota</taxon>
        <taxon>Caudoviricetes</taxon>
        <taxon>Peduoviridae</taxon>
        <taxon>Maltschvirus</taxon>
        <taxon>Maltschvirus maltsch</taxon>
    </lineage>
</organism>
<proteinExistence type="predicted"/>
<dbReference type="InterPro" id="IPR030392">
    <property type="entry name" value="S74_ICA"/>
</dbReference>
<dbReference type="Pfam" id="PF13884">
    <property type="entry name" value="Peptidase_S74"/>
    <property type="match status" value="1"/>
</dbReference>
<dbReference type="EMBL" id="LR796734">
    <property type="protein sequence ID" value="CAB4162830.1"/>
    <property type="molecule type" value="Genomic_DNA"/>
</dbReference>
<sequence>MTQTAQLSSLGQLITADTSSNIVSVSTGTVNAASHTVGSSFIANTTQVVTTNTVTIGTASYFVANGNFGIGTSSPAYKLDVNGVIRGQSDLYLTKGSSPLIATTDAYDLRLGVNSNEYMRIQYSTGYVGVGTTSPTSTLTVVRGADTWSADFLGLSSSNIVRIGTLSGVSTIGVNNNAGNAWADLSVNPGGNVDLSRDAGLVGIGTNGSLGGKTNIAFNSTVQSGITLIATSGTYNGAMLNFLNASAGSVGYIFSNATSTVFSTASDYRLKENIQPLTGSLERIMALESVTYDWIVDGSRGVGFIAHKLAEQIPHAVLGQKDAIDKNGAIRPQAVDLSRVVPDLVAAVQELTTRIAALEASMIRSEK</sequence>
<evidence type="ECO:0000256" key="1">
    <source>
        <dbReference type="ARBA" id="ARBA00004328"/>
    </source>
</evidence>
<gene>
    <name evidence="4" type="ORF">UFOVP787_136</name>
</gene>
<reference evidence="4" key="1">
    <citation type="submission" date="2020-04" db="EMBL/GenBank/DDBJ databases">
        <authorList>
            <person name="Chiriac C."/>
            <person name="Salcher M."/>
            <person name="Ghai R."/>
            <person name="Kavagutti S V."/>
        </authorList>
    </citation>
    <scope>NUCLEOTIDE SEQUENCE</scope>
</reference>
<keyword evidence="2" id="KW-0946">Virion</keyword>